<evidence type="ECO:0000313" key="3">
    <source>
        <dbReference type="Proteomes" id="UP001201812"/>
    </source>
</evidence>
<keyword evidence="3" id="KW-1185">Reference proteome</keyword>
<dbReference type="InterPro" id="IPR000477">
    <property type="entry name" value="RT_dom"/>
</dbReference>
<organism evidence="2 3">
    <name type="scientific">Ditylenchus destructor</name>
    <dbReference type="NCBI Taxonomy" id="166010"/>
    <lineage>
        <taxon>Eukaryota</taxon>
        <taxon>Metazoa</taxon>
        <taxon>Ecdysozoa</taxon>
        <taxon>Nematoda</taxon>
        <taxon>Chromadorea</taxon>
        <taxon>Rhabditida</taxon>
        <taxon>Tylenchina</taxon>
        <taxon>Tylenchomorpha</taxon>
        <taxon>Sphaerularioidea</taxon>
        <taxon>Anguinidae</taxon>
        <taxon>Anguininae</taxon>
        <taxon>Ditylenchus</taxon>
    </lineage>
</organism>
<dbReference type="EMBL" id="JAKKPZ010000252">
    <property type="protein sequence ID" value="KAI1697756.1"/>
    <property type="molecule type" value="Genomic_DNA"/>
</dbReference>
<dbReference type="Proteomes" id="UP001201812">
    <property type="component" value="Unassembled WGS sequence"/>
</dbReference>
<dbReference type="AlphaFoldDB" id="A0AAD4QY77"/>
<dbReference type="SUPFAM" id="SSF56672">
    <property type="entry name" value="DNA/RNA polymerases"/>
    <property type="match status" value="1"/>
</dbReference>
<protein>
    <submittedName>
        <fullName evidence="2">Reverse transcriptase (RNA-dependent DNA polymerase) domain-containing protein</fullName>
    </submittedName>
</protein>
<dbReference type="PANTHER" id="PTHR21301">
    <property type="entry name" value="REVERSE TRANSCRIPTASE"/>
    <property type="match status" value="1"/>
</dbReference>
<keyword evidence="2" id="KW-0808">Transferase</keyword>
<accession>A0AAD4QY77</accession>
<name>A0AAD4QY77_9BILA</name>
<dbReference type="Pfam" id="PF00078">
    <property type="entry name" value="RVT_1"/>
    <property type="match status" value="1"/>
</dbReference>
<dbReference type="InterPro" id="IPR043502">
    <property type="entry name" value="DNA/RNA_pol_sf"/>
</dbReference>
<dbReference type="PROSITE" id="PS50878">
    <property type="entry name" value="RT_POL"/>
    <property type="match status" value="1"/>
</dbReference>
<dbReference type="GO" id="GO:0003964">
    <property type="term" value="F:RNA-directed DNA polymerase activity"/>
    <property type="evidence" value="ECO:0007669"/>
    <property type="project" value="UniProtKB-KW"/>
</dbReference>
<comment type="caution">
    <text evidence="2">The sequence shown here is derived from an EMBL/GenBank/DDBJ whole genome shotgun (WGS) entry which is preliminary data.</text>
</comment>
<keyword evidence="2" id="KW-0548">Nucleotidyltransferase</keyword>
<dbReference type="PANTHER" id="PTHR21301:SF10">
    <property type="entry name" value="REVERSE TRANSCRIPTASE DOMAIN-CONTAINING PROTEIN"/>
    <property type="match status" value="1"/>
</dbReference>
<proteinExistence type="predicted"/>
<keyword evidence="2" id="KW-0695">RNA-directed DNA polymerase</keyword>
<evidence type="ECO:0000259" key="1">
    <source>
        <dbReference type="PROSITE" id="PS50878"/>
    </source>
</evidence>
<sequence>MNWSVNSSGQVTDTFKSNHKVVKGLYCGDFSNLFTALPHKEVLNNIMYLVEMTFNGNSSNTIQCNQYRSFFSTASYAKYEPYNLTDTSMLISFLVRNSYVQFAGKNFQQICGIPQGGNASPILADLTLTAMEIRFMRSCKDHDLKKEISMSFRYIDDILCLSESFSSVANEIYGTVLELNKTDLGNLENRSQSMANESVNIEVDNGSKSLATEDAQVNTSRTKYVWCRPSVD</sequence>
<gene>
    <name evidence="2" type="ORF">DdX_18314</name>
</gene>
<evidence type="ECO:0000313" key="2">
    <source>
        <dbReference type="EMBL" id="KAI1697756.1"/>
    </source>
</evidence>
<reference evidence="2" key="1">
    <citation type="submission" date="2022-01" db="EMBL/GenBank/DDBJ databases">
        <title>Genome Sequence Resource for Two Populations of Ditylenchus destructor, the Migratory Endoparasitic Phytonematode.</title>
        <authorList>
            <person name="Zhang H."/>
            <person name="Lin R."/>
            <person name="Xie B."/>
        </authorList>
    </citation>
    <scope>NUCLEOTIDE SEQUENCE</scope>
    <source>
        <strain evidence="2">BazhouSP</strain>
    </source>
</reference>
<feature type="domain" description="Reverse transcriptase" evidence="1">
    <location>
        <begin position="1"/>
        <end position="231"/>
    </location>
</feature>